<name>A0A1I7WTX7_HETBA</name>
<keyword evidence="1" id="KW-1185">Reference proteome</keyword>
<evidence type="ECO:0000313" key="1">
    <source>
        <dbReference type="Proteomes" id="UP000095283"/>
    </source>
</evidence>
<evidence type="ECO:0000313" key="2">
    <source>
        <dbReference type="WBParaSite" id="Hba_08640"/>
    </source>
</evidence>
<dbReference type="WBParaSite" id="Hba_08640">
    <property type="protein sequence ID" value="Hba_08640"/>
    <property type="gene ID" value="Hba_08640"/>
</dbReference>
<organism evidence="1 2">
    <name type="scientific">Heterorhabditis bacteriophora</name>
    <name type="common">Entomopathogenic nematode worm</name>
    <dbReference type="NCBI Taxonomy" id="37862"/>
    <lineage>
        <taxon>Eukaryota</taxon>
        <taxon>Metazoa</taxon>
        <taxon>Ecdysozoa</taxon>
        <taxon>Nematoda</taxon>
        <taxon>Chromadorea</taxon>
        <taxon>Rhabditida</taxon>
        <taxon>Rhabditina</taxon>
        <taxon>Rhabditomorpha</taxon>
        <taxon>Strongyloidea</taxon>
        <taxon>Heterorhabditidae</taxon>
        <taxon>Heterorhabditis</taxon>
    </lineage>
</organism>
<reference evidence="2" key="1">
    <citation type="submission" date="2016-11" db="UniProtKB">
        <authorList>
            <consortium name="WormBaseParasite"/>
        </authorList>
    </citation>
    <scope>IDENTIFICATION</scope>
</reference>
<proteinExistence type="predicted"/>
<dbReference type="AlphaFoldDB" id="A0A1I7WTX7"/>
<sequence length="747" mass="83911">MNDTSVNASRIHSTGDLSALWLLRRPDGITRRQDVEKAIRLGLPLWPDAVRMARLHHRSNDDLAGGMFYYVSKDFVDDKGDGDNFMYHEYVNYREQQMENYSRTCGDISSLSLSQTSGNKSFRHNIPNAIDAASDLRPYTLLTSLATIPNFNSVQVPPANYIATNMIPVIMSLSNNSFTTMGSRPHVLEASVNSTDILITSCYEEFSHKATLPILVEYPTDIISPNTFTASFVHAESLSGIPEDIPIIPFARSLERFVAHSESETDVFKPPDIDLRYMLQKDREHEIRLFLNIVRTMKEENTCHMEDAGIENNSDAITHINDKITVATSIRCGTRSVKTSSSVCVMSSCHPKSFELERISRSDLSSLSQSHSSFFNDISDLFPSYITQIPNEIWSRNEGSKMNKISHCFSILNETVDFPIWRIFQKPRIKERIITQIKQLSGVGTSRNDYLESRDSIVPLLSEFSSVHTTLFDESNYDREAKSVTCRCDDCIKQLLNEKNYYPSSGSPVMHFGPNKNYFEFSTKPLLMRNGDSISASLQKALTHVMNMPLDFKSNRDFTVEHPLPIEMCNSQHFLSVPLLNNKFEDACIEKPDVCSEELCSLNVIDGDSTFIDPDDVNGDVDDMDDIGEFIFAEISELRMAEGASPTGSHCTDESEKSLEVGVVLFFTSSEEACGDSALLGLDTVERAAMTCPAGRMLPVISLESISESTLQIVEIIVEFSSNSYNVEVGKIFPERIFDQMSLSIEH</sequence>
<dbReference type="Proteomes" id="UP000095283">
    <property type="component" value="Unplaced"/>
</dbReference>
<accession>A0A1I7WTX7</accession>
<protein>
    <submittedName>
        <fullName evidence="2">ANK_REP_REGION domain-containing protein</fullName>
    </submittedName>
</protein>